<protein>
    <submittedName>
        <fullName evidence="4">N-acetylmuramic acid 6-phosphate etherase</fullName>
        <ecNumber evidence="4">4.2.1.126</ecNumber>
    </submittedName>
</protein>
<comment type="caution">
    <text evidence="4">The sequence shown here is derived from an EMBL/GenBank/DDBJ whole genome shotgun (WGS) entry which is preliminary data.</text>
</comment>
<feature type="domain" description="SIS" evidence="3">
    <location>
        <begin position="65"/>
        <end position="225"/>
    </location>
</feature>
<sequence length="281" mass="28566">MTDPSPTWPQASPLGLGTEDRNPATVQIDSLDARGAIEAILAEDLVGVQAAIGVAEALAELVEACAERLRAGGRIHYFGAGASGRLAFIDVTESRPTFGLEDVFVWHFPGGAPALLDSAIDEEDAEGSGAAEAGGLGPYDVAIGVTASGSTGYVRGALAAAREQGAFTALITNQAGAALSGGVDLAIEAATGPEALTGSTRLKAGTATKVLINSFSTALMIATGRTWSNLMTHMLATNTKLDERAVRILVMATEAPEAECRQALAACEGDLPAALTVMLSG</sequence>
<dbReference type="InterPro" id="IPR040190">
    <property type="entry name" value="MURQ/GCKR"/>
</dbReference>
<dbReference type="AlphaFoldDB" id="A0A9D2EHA9"/>
<dbReference type="Gene3D" id="1.10.8.1080">
    <property type="match status" value="1"/>
</dbReference>
<dbReference type="EC" id="4.2.1.126" evidence="4"/>
<dbReference type="Gene3D" id="3.40.50.10490">
    <property type="entry name" value="Glucose-6-phosphate isomerase like protein, domain 1"/>
    <property type="match status" value="1"/>
</dbReference>
<dbReference type="GO" id="GO:0009254">
    <property type="term" value="P:peptidoglycan turnover"/>
    <property type="evidence" value="ECO:0007669"/>
    <property type="project" value="TreeGrafter"/>
</dbReference>
<keyword evidence="1" id="KW-0119">Carbohydrate metabolism</keyword>
<dbReference type="Proteomes" id="UP000824037">
    <property type="component" value="Unassembled WGS sequence"/>
</dbReference>
<reference evidence="4" key="1">
    <citation type="journal article" date="2021" name="PeerJ">
        <title>Extensive microbial diversity within the chicken gut microbiome revealed by metagenomics and culture.</title>
        <authorList>
            <person name="Gilroy R."/>
            <person name="Ravi A."/>
            <person name="Getino M."/>
            <person name="Pursley I."/>
            <person name="Horton D.L."/>
            <person name="Alikhan N.F."/>
            <person name="Baker D."/>
            <person name="Gharbi K."/>
            <person name="Hall N."/>
            <person name="Watson M."/>
            <person name="Adriaenssens E.M."/>
            <person name="Foster-Nyarko E."/>
            <person name="Jarju S."/>
            <person name="Secka A."/>
            <person name="Antonio M."/>
            <person name="Oren A."/>
            <person name="Chaudhuri R.R."/>
            <person name="La Ragione R."/>
            <person name="Hildebrand F."/>
            <person name="Pallen M.J."/>
        </authorList>
    </citation>
    <scope>NUCLEOTIDE SEQUENCE</scope>
    <source>
        <strain evidence="4">ChiGjej4B4-7305</strain>
    </source>
</reference>
<feature type="region of interest" description="Disordered" evidence="2">
    <location>
        <begin position="1"/>
        <end position="22"/>
    </location>
</feature>
<evidence type="ECO:0000313" key="4">
    <source>
        <dbReference type="EMBL" id="HIZ37396.1"/>
    </source>
</evidence>
<evidence type="ECO:0000313" key="5">
    <source>
        <dbReference type="Proteomes" id="UP000824037"/>
    </source>
</evidence>
<evidence type="ECO:0000256" key="2">
    <source>
        <dbReference type="SAM" id="MobiDB-lite"/>
    </source>
</evidence>
<dbReference type="InterPro" id="IPR005486">
    <property type="entry name" value="Glucokinase_regulatory_CS"/>
</dbReference>
<accession>A0A9D2EHA9</accession>
<feature type="non-terminal residue" evidence="4">
    <location>
        <position position="281"/>
    </location>
</feature>
<organism evidence="4 5">
    <name type="scientific">Candidatus Ruania gallistercoris</name>
    <dbReference type="NCBI Taxonomy" id="2838746"/>
    <lineage>
        <taxon>Bacteria</taxon>
        <taxon>Bacillati</taxon>
        <taxon>Actinomycetota</taxon>
        <taxon>Actinomycetes</taxon>
        <taxon>Micrococcales</taxon>
        <taxon>Ruaniaceae</taxon>
        <taxon>Ruania</taxon>
    </lineage>
</organism>
<keyword evidence="4" id="KW-0456">Lyase</keyword>
<dbReference type="GO" id="GO:0097367">
    <property type="term" value="F:carbohydrate derivative binding"/>
    <property type="evidence" value="ECO:0007669"/>
    <property type="project" value="InterPro"/>
</dbReference>
<dbReference type="SUPFAM" id="SSF53697">
    <property type="entry name" value="SIS domain"/>
    <property type="match status" value="1"/>
</dbReference>
<dbReference type="PANTHER" id="PTHR10088">
    <property type="entry name" value="GLUCOKINASE REGULATORY PROTEIN"/>
    <property type="match status" value="1"/>
</dbReference>
<dbReference type="InterPro" id="IPR001347">
    <property type="entry name" value="SIS_dom"/>
</dbReference>
<evidence type="ECO:0000259" key="3">
    <source>
        <dbReference type="PROSITE" id="PS51464"/>
    </source>
</evidence>
<dbReference type="PROSITE" id="PS51464">
    <property type="entry name" value="SIS"/>
    <property type="match status" value="1"/>
</dbReference>
<gene>
    <name evidence="4" type="ORF">H9815_16595</name>
</gene>
<dbReference type="Pfam" id="PF22645">
    <property type="entry name" value="GKRP_SIS_N"/>
    <property type="match status" value="1"/>
</dbReference>
<dbReference type="PROSITE" id="PS01272">
    <property type="entry name" value="GCKR"/>
    <property type="match status" value="1"/>
</dbReference>
<evidence type="ECO:0000256" key="1">
    <source>
        <dbReference type="ARBA" id="ARBA00023277"/>
    </source>
</evidence>
<reference evidence="4" key="2">
    <citation type="submission" date="2021-04" db="EMBL/GenBank/DDBJ databases">
        <authorList>
            <person name="Gilroy R."/>
        </authorList>
    </citation>
    <scope>NUCLEOTIDE SEQUENCE</scope>
    <source>
        <strain evidence="4">ChiGjej4B4-7305</strain>
    </source>
</reference>
<proteinExistence type="predicted"/>
<name>A0A9D2EHA9_9MICO</name>
<dbReference type="InterPro" id="IPR046348">
    <property type="entry name" value="SIS_dom_sf"/>
</dbReference>
<dbReference type="PANTHER" id="PTHR10088:SF4">
    <property type="entry name" value="GLUCOKINASE REGULATORY PROTEIN"/>
    <property type="match status" value="1"/>
</dbReference>
<dbReference type="NCBIfam" id="NF003915">
    <property type="entry name" value="PRK05441.1"/>
    <property type="match status" value="1"/>
</dbReference>
<dbReference type="GO" id="GO:0016803">
    <property type="term" value="F:ether hydrolase activity"/>
    <property type="evidence" value="ECO:0007669"/>
    <property type="project" value="TreeGrafter"/>
</dbReference>
<dbReference type="GO" id="GO:0016835">
    <property type="term" value="F:carbon-oxygen lyase activity"/>
    <property type="evidence" value="ECO:0007669"/>
    <property type="project" value="TreeGrafter"/>
</dbReference>
<dbReference type="EMBL" id="DXBY01000284">
    <property type="protein sequence ID" value="HIZ37396.1"/>
    <property type="molecule type" value="Genomic_DNA"/>
</dbReference>
<feature type="compositionally biased region" description="Polar residues" evidence="2">
    <location>
        <begin position="1"/>
        <end position="10"/>
    </location>
</feature>
<dbReference type="GO" id="GO:0046348">
    <property type="term" value="P:amino sugar catabolic process"/>
    <property type="evidence" value="ECO:0007669"/>
    <property type="project" value="TreeGrafter"/>
</dbReference>